<keyword evidence="2" id="KW-1185">Reference proteome</keyword>
<reference evidence="1 2" key="1">
    <citation type="submission" date="2022-03" db="EMBL/GenBank/DDBJ databases">
        <authorList>
            <person name="Brunel B."/>
        </authorList>
    </citation>
    <scope>NUCLEOTIDE SEQUENCE [LARGE SCALE GENOMIC DNA]</scope>
    <source>
        <strain evidence="1">STM5069sample</strain>
    </source>
</reference>
<name>A0ABM9E036_9HYPH</name>
<organism evidence="1 2">
    <name type="scientific">Mesorhizobium escarrei</name>
    <dbReference type="NCBI Taxonomy" id="666018"/>
    <lineage>
        <taxon>Bacteria</taxon>
        <taxon>Pseudomonadati</taxon>
        <taxon>Pseudomonadota</taxon>
        <taxon>Alphaproteobacteria</taxon>
        <taxon>Hyphomicrobiales</taxon>
        <taxon>Phyllobacteriaceae</taxon>
        <taxon>Mesorhizobium</taxon>
    </lineage>
</organism>
<gene>
    <name evidence="1" type="ORF">MES5069_310149</name>
</gene>
<proteinExistence type="predicted"/>
<evidence type="ECO:0000313" key="2">
    <source>
        <dbReference type="Proteomes" id="UP001153050"/>
    </source>
</evidence>
<evidence type="ECO:0000313" key="1">
    <source>
        <dbReference type="EMBL" id="CAH2402413.1"/>
    </source>
</evidence>
<dbReference type="EMBL" id="CAKXZT010000126">
    <property type="protein sequence ID" value="CAH2402413.1"/>
    <property type="molecule type" value="Genomic_DNA"/>
</dbReference>
<accession>A0ABM9E036</accession>
<comment type="caution">
    <text evidence="1">The sequence shown here is derived from an EMBL/GenBank/DDBJ whole genome shotgun (WGS) entry which is preliminary data.</text>
</comment>
<sequence>MTNGFYRPQFVINLNPFLGKLERVAGIEPARSAWEADRLPLHHTRAAASLPRKPAFGQWLSVHSCLARLLLRRGKGIV</sequence>
<dbReference type="Proteomes" id="UP001153050">
    <property type="component" value="Unassembled WGS sequence"/>
</dbReference>
<protein>
    <submittedName>
        <fullName evidence="1">Uncharacterized protein</fullName>
    </submittedName>
</protein>